<dbReference type="AlphaFoldDB" id="A0A0R1VWM5"/>
<protein>
    <recommendedName>
        <fullName evidence="2">GGDEF domain-containing protein</fullName>
    </recommendedName>
</protein>
<dbReference type="InterPro" id="IPR000160">
    <property type="entry name" value="GGDEF_dom"/>
</dbReference>
<dbReference type="CDD" id="cd01949">
    <property type="entry name" value="GGDEF"/>
    <property type="match status" value="1"/>
</dbReference>
<feature type="domain" description="GGDEF" evidence="2">
    <location>
        <begin position="252"/>
        <end position="387"/>
    </location>
</feature>
<feature type="transmembrane region" description="Helical" evidence="1">
    <location>
        <begin position="9"/>
        <end position="32"/>
    </location>
</feature>
<keyword evidence="1" id="KW-0812">Transmembrane</keyword>
<name>A0A0R1VWM5_9LACO</name>
<feature type="transmembrane region" description="Helical" evidence="1">
    <location>
        <begin position="85"/>
        <end position="105"/>
    </location>
</feature>
<dbReference type="GO" id="GO:0005886">
    <property type="term" value="C:plasma membrane"/>
    <property type="evidence" value="ECO:0007669"/>
    <property type="project" value="TreeGrafter"/>
</dbReference>
<dbReference type="PATRIC" id="fig|1423735.3.peg.1670"/>
<dbReference type="SUPFAM" id="SSF55073">
    <property type="entry name" value="Nucleotide cyclase"/>
    <property type="match status" value="1"/>
</dbReference>
<sequence length="388" mass="44560">MMILTEQYWLVKPLFTGVFFSLGIILFFQLLVRLVLNYTTRHTQNVSKVDFFVGRLKLLSVIYFSVLAILFEYKSAMVHNYAGFMNFRLLLLIFIVVFLGFHSSFEIVLIDILAHLVFYRFTVLTLYHAAFLIVLLLILEFSIFLIRKRESQPVWIIPAAQGLTTIMWIVMHYYDIVGIGRVTVREMWFNIVSFLIMETVLYFGLSILFADNQQLISVTLQATTDALTKLKNYNMFHKEFPVIFDRAKQTDVDFTMIEMDIDRFKSINDTYGHLAGNDVLTVVGATLKSITDEMEDAECYRTGGEEFSLLMAGKNVEEAQVVAQDLAERIAALEVNYHGQMITFTASIGIAKLRESDGCSNHLFERADRMLYLSKGRGCNLITTDETN</sequence>
<dbReference type="EMBL" id="AZFX01000045">
    <property type="protein sequence ID" value="KRM09775.1"/>
    <property type="molecule type" value="Genomic_DNA"/>
</dbReference>
<proteinExistence type="predicted"/>
<evidence type="ECO:0000259" key="2">
    <source>
        <dbReference type="PROSITE" id="PS50887"/>
    </source>
</evidence>
<keyword evidence="1" id="KW-1133">Transmembrane helix</keyword>
<dbReference type="GO" id="GO:0052621">
    <property type="term" value="F:diguanylate cyclase activity"/>
    <property type="evidence" value="ECO:0007669"/>
    <property type="project" value="TreeGrafter"/>
</dbReference>
<feature type="transmembrane region" description="Helical" evidence="1">
    <location>
        <begin position="52"/>
        <end position="73"/>
    </location>
</feature>
<feature type="transmembrane region" description="Helical" evidence="1">
    <location>
        <begin position="125"/>
        <end position="146"/>
    </location>
</feature>
<feature type="transmembrane region" description="Helical" evidence="1">
    <location>
        <begin position="153"/>
        <end position="171"/>
    </location>
</feature>
<dbReference type="PANTHER" id="PTHR45138:SF9">
    <property type="entry name" value="DIGUANYLATE CYCLASE DGCM-RELATED"/>
    <property type="match status" value="1"/>
</dbReference>
<accession>A0A0R1VWM5</accession>
<reference evidence="3 4" key="1">
    <citation type="journal article" date="2015" name="Genome Announc.">
        <title>Expanding the biotechnology potential of lactobacilli through comparative genomics of 213 strains and associated genera.</title>
        <authorList>
            <person name="Sun Z."/>
            <person name="Harris H.M."/>
            <person name="McCann A."/>
            <person name="Guo C."/>
            <person name="Argimon S."/>
            <person name="Zhang W."/>
            <person name="Yang X."/>
            <person name="Jeffery I.B."/>
            <person name="Cooney J.C."/>
            <person name="Kagawa T.F."/>
            <person name="Liu W."/>
            <person name="Song Y."/>
            <person name="Salvetti E."/>
            <person name="Wrobel A."/>
            <person name="Rasinkangas P."/>
            <person name="Parkhill J."/>
            <person name="Rea M.C."/>
            <person name="O'Sullivan O."/>
            <person name="Ritari J."/>
            <person name="Douillard F.P."/>
            <person name="Paul Ross R."/>
            <person name="Yang R."/>
            <person name="Briner A.E."/>
            <person name="Felis G.E."/>
            <person name="de Vos W.M."/>
            <person name="Barrangou R."/>
            <person name="Klaenhammer T.R."/>
            <person name="Caufield P.W."/>
            <person name="Cui Y."/>
            <person name="Zhang H."/>
            <person name="O'Toole P.W."/>
        </authorList>
    </citation>
    <scope>NUCLEOTIDE SEQUENCE [LARGE SCALE GENOMIC DNA]</scope>
    <source>
        <strain evidence="3 4">DSM 17758</strain>
    </source>
</reference>
<dbReference type="Proteomes" id="UP000051315">
    <property type="component" value="Unassembled WGS sequence"/>
</dbReference>
<evidence type="ECO:0000256" key="1">
    <source>
        <dbReference type="SAM" id="Phobius"/>
    </source>
</evidence>
<dbReference type="OrthoDB" id="9759607at2"/>
<dbReference type="GO" id="GO:0043709">
    <property type="term" value="P:cell adhesion involved in single-species biofilm formation"/>
    <property type="evidence" value="ECO:0007669"/>
    <property type="project" value="TreeGrafter"/>
</dbReference>
<comment type="caution">
    <text evidence="3">The sequence shown here is derived from an EMBL/GenBank/DDBJ whole genome shotgun (WGS) entry which is preliminary data.</text>
</comment>
<evidence type="ECO:0000313" key="4">
    <source>
        <dbReference type="Proteomes" id="UP000051315"/>
    </source>
</evidence>
<keyword evidence="4" id="KW-1185">Reference proteome</keyword>
<dbReference type="InterPro" id="IPR050469">
    <property type="entry name" value="Diguanylate_Cyclase"/>
</dbReference>
<dbReference type="SMART" id="SM00267">
    <property type="entry name" value="GGDEF"/>
    <property type="match status" value="1"/>
</dbReference>
<organism evidence="3 4">
    <name type="scientific">Lapidilactobacillus concavus DSM 17758</name>
    <dbReference type="NCBI Taxonomy" id="1423735"/>
    <lineage>
        <taxon>Bacteria</taxon>
        <taxon>Bacillati</taxon>
        <taxon>Bacillota</taxon>
        <taxon>Bacilli</taxon>
        <taxon>Lactobacillales</taxon>
        <taxon>Lactobacillaceae</taxon>
        <taxon>Lapidilactobacillus</taxon>
    </lineage>
</organism>
<dbReference type="InterPro" id="IPR043128">
    <property type="entry name" value="Rev_trsase/Diguanyl_cyclase"/>
</dbReference>
<dbReference type="NCBIfam" id="TIGR00254">
    <property type="entry name" value="GGDEF"/>
    <property type="match status" value="1"/>
</dbReference>
<dbReference type="PANTHER" id="PTHR45138">
    <property type="entry name" value="REGULATORY COMPONENTS OF SENSORY TRANSDUCTION SYSTEM"/>
    <property type="match status" value="1"/>
</dbReference>
<evidence type="ECO:0000313" key="3">
    <source>
        <dbReference type="EMBL" id="KRM09775.1"/>
    </source>
</evidence>
<gene>
    <name evidence="3" type="ORF">FC15_GL001610</name>
</gene>
<dbReference type="GO" id="GO:1902201">
    <property type="term" value="P:negative regulation of bacterial-type flagellum-dependent cell motility"/>
    <property type="evidence" value="ECO:0007669"/>
    <property type="project" value="TreeGrafter"/>
</dbReference>
<dbReference type="Gene3D" id="3.30.70.270">
    <property type="match status" value="1"/>
</dbReference>
<dbReference type="PROSITE" id="PS50887">
    <property type="entry name" value="GGDEF"/>
    <property type="match status" value="1"/>
</dbReference>
<dbReference type="InterPro" id="IPR029787">
    <property type="entry name" value="Nucleotide_cyclase"/>
</dbReference>
<keyword evidence="1" id="KW-0472">Membrane</keyword>
<feature type="transmembrane region" description="Helical" evidence="1">
    <location>
        <begin position="191"/>
        <end position="210"/>
    </location>
</feature>
<dbReference type="Pfam" id="PF00990">
    <property type="entry name" value="GGDEF"/>
    <property type="match status" value="1"/>
</dbReference>
<dbReference type="STRING" id="1423735.FC15_GL001610"/>